<reference evidence="6 7" key="1">
    <citation type="submission" date="2017-11" db="EMBL/GenBank/DDBJ databases">
        <title>Genomic Encyclopedia of Archaeal and Bacterial Type Strains, Phase II (KMG-II): From Individual Species to Whole Genera.</title>
        <authorList>
            <person name="Goeker M."/>
        </authorList>
    </citation>
    <scope>NUCLEOTIDE SEQUENCE [LARGE SCALE GENOMIC DNA]</scope>
    <source>
        <strain evidence="6 7">DSM 29128</strain>
    </source>
</reference>
<evidence type="ECO:0000259" key="5">
    <source>
        <dbReference type="PROSITE" id="PS50977"/>
    </source>
</evidence>
<dbReference type="PROSITE" id="PS50977">
    <property type="entry name" value="HTH_TETR_2"/>
    <property type="match status" value="1"/>
</dbReference>
<keyword evidence="7" id="KW-1185">Reference proteome</keyword>
<dbReference type="PRINTS" id="PR00455">
    <property type="entry name" value="HTHTETR"/>
</dbReference>
<dbReference type="PANTHER" id="PTHR30055:SF234">
    <property type="entry name" value="HTH-TYPE TRANSCRIPTIONAL REGULATOR BETI"/>
    <property type="match status" value="1"/>
</dbReference>
<dbReference type="GO" id="GO:0003700">
    <property type="term" value="F:DNA-binding transcription factor activity"/>
    <property type="evidence" value="ECO:0007669"/>
    <property type="project" value="TreeGrafter"/>
</dbReference>
<evidence type="ECO:0000313" key="6">
    <source>
        <dbReference type="EMBL" id="PJI85957.1"/>
    </source>
</evidence>
<feature type="domain" description="HTH tetR-type" evidence="5">
    <location>
        <begin position="4"/>
        <end position="64"/>
    </location>
</feature>
<keyword evidence="2 4" id="KW-0238">DNA-binding</keyword>
<dbReference type="OrthoDB" id="7185252at2"/>
<dbReference type="PROSITE" id="PS01081">
    <property type="entry name" value="HTH_TETR_1"/>
    <property type="match status" value="1"/>
</dbReference>
<dbReference type="InterPro" id="IPR039536">
    <property type="entry name" value="TetR_C_Proteobacteria"/>
</dbReference>
<dbReference type="EMBL" id="PGTY01000002">
    <property type="protein sequence ID" value="PJI85957.1"/>
    <property type="molecule type" value="Genomic_DNA"/>
</dbReference>
<accession>A0A2M8W4U6</accession>
<dbReference type="Gene3D" id="1.10.10.60">
    <property type="entry name" value="Homeodomain-like"/>
    <property type="match status" value="1"/>
</dbReference>
<dbReference type="PANTHER" id="PTHR30055">
    <property type="entry name" value="HTH-TYPE TRANSCRIPTIONAL REGULATOR RUTR"/>
    <property type="match status" value="1"/>
</dbReference>
<evidence type="ECO:0000256" key="1">
    <source>
        <dbReference type="ARBA" id="ARBA00023015"/>
    </source>
</evidence>
<dbReference type="SUPFAM" id="SSF48498">
    <property type="entry name" value="Tetracyclin repressor-like, C-terminal domain"/>
    <property type="match status" value="1"/>
</dbReference>
<dbReference type="AlphaFoldDB" id="A0A2M8W4U6"/>
<protein>
    <submittedName>
        <fullName evidence="6">TetR family transcriptional regulator</fullName>
    </submittedName>
</protein>
<dbReference type="Gene3D" id="1.10.357.10">
    <property type="entry name" value="Tetracycline Repressor, domain 2"/>
    <property type="match status" value="1"/>
</dbReference>
<dbReference type="InterPro" id="IPR023772">
    <property type="entry name" value="DNA-bd_HTH_TetR-type_CS"/>
</dbReference>
<feature type="DNA-binding region" description="H-T-H motif" evidence="4">
    <location>
        <begin position="27"/>
        <end position="46"/>
    </location>
</feature>
<evidence type="ECO:0000313" key="7">
    <source>
        <dbReference type="Proteomes" id="UP000228531"/>
    </source>
</evidence>
<dbReference type="Pfam" id="PF14246">
    <property type="entry name" value="TetR_C_7"/>
    <property type="match status" value="1"/>
</dbReference>
<dbReference type="Proteomes" id="UP000228531">
    <property type="component" value="Unassembled WGS sequence"/>
</dbReference>
<organism evidence="6 7">
    <name type="scientific">Yoonia maricola</name>
    <dbReference type="NCBI Taxonomy" id="420999"/>
    <lineage>
        <taxon>Bacteria</taxon>
        <taxon>Pseudomonadati</taxon>
        <taxon>Pseudomonadota</taxon>
        <taxon>Alphaproteobacteria</taxon>
        <taxon>Rhodobacterales</taxon>
        <taxon>Paracoccaceae</taxon>
        <taxon>Yoonia</taxon>
    </lineage>
</organism>
<dbReference type="RefSeq" id="WP_100368297.1">
    <property type="nucleotide sequence ID" value="NZ_PGTY01000002.1"/>
</dbReference>
<dbReference type="Pfam" id="PF00440">
    <property type="entry name" value="TetR_N"/>
    <property type="match status" value="1"/>
</dbReference>
<sequence length="215" mass="24139">MSKQQSYDRILHTARRLFFEHGFEKVSTDLLAREAAVSKASIYRHFENMADILRCVTEAEAVQFREVTPPKTETIPELREALIQYGTKLLTFLNAADTMEFARLMHEEARGNPHIGQTFFDAAYGQTQKDFALMFHAAQTQGALSDATDPMDIAEDLICLLEGLGMVRVQLGVIKVPYVDIEKRTTRAVATILNMHEVAPKPASDKGRSSHDPDL</sequence>
<name>A0A2M8W4U6_9RHOB</name>
<keyword evidence="3" id="KW-0804">Transcription</keyword>
<dbReference type="InterPro" id="IPR001647">
    <property type="entry name" value="HTH_TetR"/>
</dbReference>
<keyword evidence="1" id="KW-0805">Transcription regulation</keyword>
<evidence type="ECO:0000256" key="3">
    <source>
        <dbReference type="ARBA" id="ARBA00023163"/>
    </source>
</evidence>
<evidence type="ECO:0000256" key="2">
    <source>
        <dbReference type="ARBA" id="ARBA00023125"/>
    </source>
</evidence>
<gene>
    <name evidence="6" type="ORF">BC777_2308</name>
</gene>
<proteinExistence type="predicted"/>
<dbReference type="InterPro" id="IPR050109">
    <property type="entry name" value="HTH-type_TetR-like_transc_reg"/>
</dbReference>
<comment type="caution">
    <text evidence="6">The sequence shown here is derived from an EMBL/GenBank/DDBJ whole genome shotgun (WGS) entry which is preliminary data.</text>
</comment>
<dbReference type="InterPro" id="IPR036271">
    <property type="entry name" value="Tet_transcr_reg_TetR-rel_C_sf"/>
</dbReference>
<dbReference type="SUPFAM" id="SSF46689">
    <property type="entry name" value="Homeodomain-like"/>
    <property type="match status" value="1"/>
</dbReference>
<dbReference type="GO" id="GO:0000976">
    <property type="term" value="F:transcription cis-regulatory region binding"/>
    <property type="evidence" value="ECO:0007669"/>
    <property type="project" value="TreeGrafter"/>
</dbReference>
<dbReference type="InterPro" id="IPR009057">
    <property type="entry name" value="Homeodomain-like_sf"/>
</dbReference>
<evidence type="ECO:0000256" key="4">
    <source>
        <dbReference type="PROSITE-ProRule" id="PRU00335"/>
    </source>
</evidence>